<organism evidence="3 4">
    <name type="scientific">Rhizoctonia solani</name>
    <dbReference type="NCBI Taxonomy" id="456999"/>
    <lineage>
        <taxon>Eukaryota</taxon>
        <taxon>Fungi</taxon>
        <taxon>Dikarya</taxon>
        <taxon>Basidiomycota</taxon>
        <taxon>Agaricomycotina</taxon>
        <taxon>Agaricomycetes</taxon>
        <taxon>Cantharellales</taxon>
        <taxon>Ceratobasidiaceae</taxon>
        <taxon>Rhizoctonia</taxon>
    </lineage>
</organism>
<dbReference type="SUPFAM" id="SSF56112">
    <property type="entry name" value="Protein kinase-like (PK-like)"/>
    <property type="match status" value="1"/>
</dbReference>
<dbReference type="InterPro" id="IPR000719">
    <property type="entry name" value="Prot_kinase_dom"/>
</dbReference>
<dbReference type="GO" id="GO:0005524">
    <property type="term" value="F:ATP binding"/>
    <property type="evidence" value="ECO:0007669"/>
    <property type="project" value="InterPro"/>
</dbReference>
<comment type="caution">
    <text evidence="3">The sequence shown here is derived from an EMBL/GenBank/DDBJ whole genome shotgun (WGS) entry which is preliminary data.</text>
</comment>
<dbReference type="EMBL" id="CAJMWX010000002">
    <property type="protein sequence ID" value="CAE6395696.1"/>
    <property type="molecule type" value="Genomic_DNA"/>
</dbReference>
<evidence type="ECO:0000313" key="3">
    <source>
        <dbReference type="EMBL" id="CAE6395696.1"/>
    </source>
</evidence>
<feature type="compositionally biased region" description="Basic and acidic residues" evidence="1">
    <location>
        <begin position="388"/>
        <end position="406"/>
    </location>
</feature>
<dbReference type="PANTHER" id="PTHR44329:SF11">
    <property type="entry name" value="OS09G0443600 PROTEIN"/>
    <property type="match status" value="1"/>
</dbReference>
<dbReference type="AlphaFoldDB" id="A0A8H2WQB5"/>
<dbReference type="PROSITE" id="PS00108">
    <property type="entry name" value="PROTEIN_KINASE_ST"/>
    <property type="match status" value="1"/>
</dbReference>
<reference evidence="3" key="1">
    <citation type="submission" date="2021-01" db="EMBL/GenBank/DDBJ databases">
        <authorList>
            <person name="Kaushik A."/>
        </authorList>
    </citation>
    <scope>NUCLEOTIDE SEQUENCE</scope>
    <source>
        <strain evidence="3">AG4-R118</strain>
    </source>
</reference>
<dbReference type="GO" id="GO:0004674">
    <property type="term" value="F:protein serine/threonine kinase activity"/>
    <property type="evidence" value="ECO:0007669"/>
    <property type="project" value="TreeGrafter"/>
</dbReference>
<dbReference type="Pfam" id="PF00069">
    <property type="entry name" value="Pkinase"/>
    <property type="match status" value="1"/>
</dbReference>
<dbReference type="Proteomes" id="UP000663888">
    <property type="component" value="Unassembled WGS sequence"/>
</dbReference>
<evidence type="ECO:0000256" key="1">
    <source>
        <dbReference type="SAM" id="MobiDB-lite"/>
    </source>
</evidence>
<feature type="domain" description="Protein kinase" evidence="2">
    <location>
        <begin position="1"/>
        <end position="263"/>
    </location>
</feature>
<evidence type="ECO:0000313" key="4">
    <source>
        <dbReference type="Proteomes" id="UP000663888"/>
    </source>
</evidence>
<dbReference type="InterPro" id="IPR051681">
    <property type="entry name" value="Ser/Thr_Kinases-Pseudokinases"/>
</dbReference>
<dbReference type="PROSITE" id="PS50011">
    <property type="entry name" value="PROTEIN_KINASE_DOM"/>
    <property type="match status" value="1"/>
</dbReference>
<dbReference type="InterPro" id="IPR011009">
    <property type="entry name" value="Kinase-like_dom_sf"/>
</dbReference>
<dbReference type="Gene3D" id="1.10.510.10">
    <property type="entry name" value="Transferase(Phosphotransferase) domain 1"/>
    <property type="match status" value="1"/>
</dbReference>
<dbReference type="SMART" id="SM00220">
    <property type="entry name" value="S_TKc"/>
    <property type="match status" value="1"/>
</dbReference>
<feature type="compositionally biased region" description="Polar residues" evidence="1">
    <location>
        <begin position="374"/>
        <end position="385"/>
    </location>
</feature>
<evidence type="ECO:0000259" key="2">
    <source>
        <dbReference type="PROSITE" id="PS50011"/>
    </source>
</evidence>
<feature type="region of interest" description="Disordered" evidence="1">
    <location>
        <begin position="374"/>
        <end position="432"/>
    </location>
</feature>
<dbReference type="PANTHER" id="PTHR44329">
    <property type="entry name" value="SERINE/THREONINE-PROTEIN KINASE TNNI3K-RELATED"/>
    <property type="match status" value="1"/>
</dbReference>
<proteinExistence type="predicted"/>
<gene>
    <name evidence="3" type="ORF">RDB_LOCUS300</name>
</gene>
<dbReference type="InterPro" id="IPR008271">
    <property type="entry name" value="Ser/Thr_kinase_AS"/>
</dbReference>
<accession>A0A8H2WQB5</accession>
<protein>
    <recommendedName>
        <fullName evidence="2">Protein kinase domain-containing protein</fullName>
    </recommendedName>
</protein>
<sequence length="656" mass="71752">MYFSGEALAVVHKGCLRDGKIVAIKCIEVSGDWGNWKLRKKSIKHSAQELYAWSQCDHPAILKFLGFAKFGGHLLLISPWMKNGSLMHYIDEHPQPGRIELGVELASALAYLHGMGIVHGDIKADNIIMSDDGHVQLGDFGSAILLGCSSISFTETGFKGTLRFMVPELLIKKSKTPTFKSDVYALGMTLFEIASGKPPFADQPDHTVPYEVLVEKNIPHRPNLSGILASLTAENDLWCLLTRCWNHDPEERPVALEVEKTLVEIKRFELTTQGNKLGAQFELESIIPSTTHDIPRQGLHHCQQASTQEVHSLLLNVNQNSCTPSANSLPMNSVGVGVQILTPSTVASSSGPAPYLIGAAAGMVAGVAISSLSPPLQHSTGTNPKGVQEARIERRPVLGRSKESKNDSVPPGGKVLKPNAGEPQGTLGPSGRVNNMITADLISKGSPLASSALTGACLQFTRPNRPQPVCVVGLAKPLSVPNNKNFYNDIGRYEDFELESAWIAPPIFTRVYRPNQNSSCTAQLNSWCEHIGIERIQFVMNVVSLGDKNNRYPIQAVPIFPEIIDLSEKYTATGDSRQQAREASMSRVLRAVALEPNLIYYEYRYSEDGYFIARPCLVKYGQRSLLAKVVGLVASQAEAVEKTAGILLHSKRYCFF</sequence>
<name>A0A8H2WQB5_9AGAM</name>